<dbReference type="InterPro" id="IPR036271">
    <property type="entry name" value="Tet_transcr_reg_TetR-rel_C_sf"/>
</dbReference>
<keyword evidence="6" id="KW-1185">Reference proteome</keyword>
<evidence type="ECO:0000313" key="6">
    <source>
        <dbReference type="Proteomes" id="UP000307956"/>
    </source>
</evidence>
<dbReference type="GO" id="GO:0000976">
    <property type="term" value="F:transcription cis-regulatory region binding"/>
    <property type="evidence" value="ECO:0007669"/>
    <property type="project" value="TreeGrafter"/>
</dbReference>
<dbReference type="Proteomes" id="UP000307956">
    <property type="component" value="Unassembled WGS sequence"/>
</dbReference>
<dbReference type="PANTHER" id="PTHR30055">
    <property type="entry name" value="HTH-TYPE TRANSCRIPTIONAL REGULATOR RUTR"/>
    <property type="match status" value="1"/>
</dbReference>
<dbReference type="Pfam" id="PF00440">
    <property type="entry name" value="TetR_N"/>
    <property type="match status" value="1"/>
</dbReference>
<reference evidence="5 6" key="1">
    <citation type="submission" date="2019-04" db="EMBL/GenBank/DDBJ databases">
        <title>Azoarcus rhizosphaerae sp. nov. isolated from rhizosphere of Ficus religiosa.</title>
        <authorList>
            <person name="Lin S.-Y."/>
            <person name="Hameed A."/>
            <person name="Hsu Y.-H."/>
            <person name="Young C.-C."/>
        </authorList>
    </citation>
    <scope>NUCLEOTIDE SEQUENCE [LARGE SCALE GENOMIC DNA]</scope>
    <source>
        <strain evidence="5 6">CC-YHH848</strain>
    </source>
</reference>
<sequence length="230" mass="26062">MISLRDALPRRPRKGTALTTGTCQKTAVRRPRRYLSSVERKREILDAALIEFTNHGYAATTIERIAMRAGLSKAGIYAHYKSKEEIFEDLLAALVPPDDPGGMPPLEAGVPLVAVVDTYIDRLYARLENPVIVSTFQMLIAESRRSPELVRRWYDEVVESRVAKDQSLVNEYVRRGVMRGSALTDNFSLAASPLVHWMILRMVCQYDLPMSLEQAREAHRQLLLDALQPR</sequence>
<dbReference type="InterPro" id="IPR050109">
    <property type="entry name" value="HTH-type_TetR-like_transc_reg"/>
</dbReference>
<feature type="DNA-binding region" description="H-T-H motif" evidence="2">
    <location>
        <begin position="61"/>
        <end position="80"/>
    </location>
</feature>
<accession>A0A4S4APT5</accession>
<proteinExistence type="predicted"/>
<dbReference type="Gene3D" id="1.10.357.10">
    <property type="entry name" value="Tetracycline Repressor, domain 2"/>
    <property type="match status" value="1"/>
</dbReference>
<organism evidence="5 6">
    <name type="scientific">Pseudothauera rhizosphaerae</name>
    <dbReference type="NCBI Taxonomy" id="2565932"/>
    <lineage>
        <taxon>Bacteria</taxon>
        <taxon>Pseudomonadati</taxon>
        <taxon>Pseudomonadota</taxon>
        <taxon>Betaproteobacteria</taxon>
        <taxon>Rhodocyclales</taxon>
        <taxon>Zoogloeaceae</taxon>
        <taxon>Pseudothauera</taxon>
    </lineage>
</organism>
<protein>
    <submittedName>
        <fullName evidence="5">TetR/AcrR family transcriptional regulator</fullName>
    </submittedName>
</protein>
<dbReference type="PROSITE" id="PS50977">
    <property type="entry name" value="HTH_TETR_2"/>
    <property type="match status" value="1"/>
</dbReference>
<dbReference type="Pfam" id="PF14246">
    <property type="entry name" value="TetR_C_7"/>
    <property type="match status" value="1"/>
</dbReference>
<gene>
    <name evidence="5" type="ORF">E6O51_09630</name>
</gene>
<dbReference type="InterPro" id="IPR039536">
    <property type="entry name" value="TetR_C_Proteobacteria"/>
</dbReference>
<dbReference type="GO" id="GO:0003700">
    <property type="term" value="F:DNA-binding transcription factor activity"/>
    <property type="evidence" value="ECO:0007669"/>
    <property type="project" value="TreeGrafter"/>
</dbReference>
<evidence type="ECO:0000256" key="1">
    <source>
        <dbReference type="ARBA" id="ARBA00023125"/>
    </source>
</evidence>
<evidence type="ECO:0000256" key="2">
    <source>
        <dbReference type="PROSITE-ProRule" id="PRU00335"/>
    </source>
</evidence>
<keyword evidence="1 2" id="KW-0238">DNA-binding</keyword>
<feature type="region of interest" description="Disordered" evidence="3">
    <location>
        <begin position="1"/>
        <end position="21"/>
    </location>
</feature>
<feature type="domain" description="HTH tetR-type" evidence="4">
    <location>
        <begin position="38"/>
        <end position="98"/>
    </location>
</feature>
<dbReference type="InterPro" id="IPR009057">
    <property type="entry name" value="Homeodomain-like_sf"/>
</dbReference>
<comment type="caution">
    <text evidence="5">The sequence shown here is derived from an EMBL/GenBank/DDBJ whole genome shotgun (WGS) entry which is preliminary data.</text>
</comment>
<dbReference type="EMBL" id="SSOD01000006">
    <property type="protein sequence ID" value="THF61698.1"/>
    <property type="molecule type" value="Genomic_DNA"/>
</dbReference>
<evidence type="ECO:0000259" key="4">
    <source>
        <dbReference type="PROSITE" id="PS50977"/>
    </source>
</evidence>
<evidence type="ECO:0000256" key="3">
    <source>
        <dbReference type="SAM" id="MobiDB-lite"/>
    </source>
</evidence>
<dbReference type="PRINTS" id="PR00455">
    <property type="entry name" value="HTHTETR"/>
</dbReference>
<name>A0A4S4APT5_9RHOO</name>
<dbReference type="SUPFAM" id="SSF48498">
    <property type="entry name" value="Tetracyclin repressor-like, C-terminal domain"/>
    <property type="match status" value="1"/>
</dbReference>
<dbReference type="InterPro" id="IPR001647">
    <property type="entry name" value="HTH_TetR"/>
</dbReference>
<evidence type="ECO:0000313" key="5">
    <source>
        <dbReference type="EMBL" id="THF61698.1"/>
    </source>
</evidence>
<dbReference type="SUPFAM" id="SSF46689">
    <property type="entry name" value="Homeodomain-like"/>
    <property type="match status" value="1"/>
</dbReference>
<dbReference type="PANTHER" id="PTHR30055:SF223">
    <property type="entry name" value="HTH-TYPE TRANSCRIPTIONAL REGULATOR UIDR"/>
    <property type="match status" value="1"/>
</dbReference>
<dbReference type="OrthoDB" id="116240at2"/>
<dbReference type="AlphaFoldDB" id="A0A4S4APT5"/>